<comment type="similarity">
    <text evidence="6">Belongs to the XRCC4-XLF family. XLF subfamily.</text>
</comment>
<evidence type="ECO:0000256" key="4">
    <source>
        <dbReference type="ARBA" id="ARBA00023204"/>
    </source>
</evidence>
<evidence type="ECO:0000256" key="8">
    <source>
        <dbReference type="SAM" id="MobiDB-lite"/>
    </source>
</evidence>
<keyword evidence="4" id="KW-0234">DNA repair</keyword>
<dbReference type="PANTHER" id="PTHR32235">
    <property type="entry name" value="NON-HOMOLOGOUS END-JOINING FACTOR 1"/>
    <property type="match status" value="1"/>
</dbReference>
<dbReference type="AlphaFoldDB" id="A0A6P8ZR18"/>
<keyword evidence="5" id="KW-0539">Nucleus</keyword>
<dbReference type="GeneID" id="117648397"/>
<name>A0A6P8ZR18_THRPL</name>
<protein>
    <recommendedName>
        <fullName evidence="7">Non-homologous end-joining factor 1</fullName>
    </recommendedName>
</protein>
<dbReference type="Gene3D" id="2.170.210.10">
    <property type="entry name" value="DNA double-strand break repair and VJ recombination XRCC4, N-terminal"/>
    <property type="match status" value="1"/>
</dbReference>
<evidence type="ECO:0000313" key="10">
    <source>
        <dbReference type="Proteomes" id="UP000515158"/>
    </source>
</evidence>
<keyword evidence="2" id="KW-0227">DNA damage</keyword>
<comment type="subcellular location">
    <subcellularLocation>
        <location evidence="1">Nucleus</location>
    </subcellularLocation>
</comment>
<dbReference type="KEGG" id="tpal:117648397"/>
<accession>A0A6P8ZR18</accession>
<dbReference type="RefSeq" id="XP_034246829.1">
    <property type="nucleotide sequence ID" value="XM_034390938.1"/>
</dbReference>
<evidence type="ECO:0000256" key="7">
    <source>
        <dbReference type="ARBA" id="ARBA00044529"/>
    </source>
</evidence>
<feature type="compositionally biased region" description="Basic residues" evidence="8">
    <location>
        <begin position="259"/>
        <end position="269"/>
    </location>
</feature>
<dbReference type="OrthoDB" id="2155935at2759"/>
<dbReference type="InterPro" id="IPR015381">
    <property type="entry name" value="XLF-like_N"/>
</dbReference>
<evidence type="ECO:0000256" key="2">
    <source>
        <dbReference type="ARBA" id="ARBA00022763"/>
    </source>
</evidence>
<gene>
    <name evidence="11" type="primary">LOC117648397</name>
</gene>
<dbReference type="Proteomes" id="UP000515158">
    <property type="component" value="Unplaced"/>
</dbReference>
<dbReference type="InterPro" id="IPR052287">
    <property type="entry name" value="NHEJ_factor"/>
</dbReference>
<dbReference type="GO" id="GO:0045027">
    <property type="term" value="F:DNA end binding"/>
    <property type="evidence" value="ECO:0007669"/>
    <property type="project" value="TreeGrafter"/>
</dbReference>
<dbReference type="Pfam" id="PF09302">
    <property type="entry name" value="XLF"/>
    <property type="match status" value="1"/>
</dbReference>
<dbReference type="GO" id="GO:0006303">
    <property type="term" value="P:double-strand break repair via nonhomologous end joining"/>
    <property type="evidence" value="ECO:0007669"/>
    <property type="project" value="TreeGrafter"/>
</dbReference>
<dbReference type="InParanoid" id="A0A6P8ZR18"/>
<reference evidence="11" key="1">
    <citation type="submission" date="2025-08" db="UniProtKB">
        <authorList>
            <consortium name="RefSeq"/>
        </authorList>
    </citation>
    <scope>IDENTIFICATION</scope>
    <source>
        <tissue evidence="11">Total insect</tissue>
    </source>
</reference>
<feature type="region of interest" description="Disordered" evidence="8">
    <location>
        <begin position="217"/>
        <end position="269"/>
    </location>
</feature>
<proteinExistence type="inferred from homology"/>
<sequence>MWNFIKTGRKTFVFKKCASSGTLRLIISDFIHIWVQEMSDSTLLALCQEQNPLLEFNEDEFSAQTIWTMVDNHLGSREKEDGFRSTLDLDLEEDSSLQLKFNSKMHGHPFKLNMTLLQENPNVLFNEVTSPLLLLSELLLAQQDHLFSLLEKKDLEIKQYKLEGATLSRRNIETTPFQRNEFWSSYQDSKGNLSEELSKVVDVLNLVTLQQPKSSERVIPKESASSSETAQILSPINIQMEAEGNAKEEEEEQSTIVRLPKKKRTKLNI</sequence>
<dbReference type="PANTHER" id="PTHR32235:SF1">
    <property type="entry name" value="NON-HOMOLOGOUS END-JOINING FACTOR 1"/>
    <property type="match status" value="1"/>
</dbReference>
<dbReference type="GO" id="GO:0032807">
    <property type="term" value="C:DNA ligase IV complex"/>
    <property type="evidence" value="ECO:0007669"/>
    <property type="project" value="TreeGrafter"/>
</dbReference>
<dbReference type="CDD" id="cd22285">
    <property type="entry name" value="HD_XLF_N"/>
    <property type="match status" value="1"/>
</dbReference>
<keyword evidence="3" id="KW-0238">DNA-binding</keyword>
<dbReference type="Gene3D" id="1.10.287.450">
    <property type="entry name" value="Helix hairpin bin"/>
    <property type="match status" value="1"/>
</dbReference>
<dbReference type="InterPro" id="IPR038051">
    <property type="entry name" value="XRCC4-like_N_sf"/>
</dbReference>
<feature type="domain" description="XLF-like N-terminal" evidence="9">
    <location>
        <begin position="1"/>
        <end position="116"/>
    </location>
</feature>
<keyword evidence="10" id="KW-1185">Reference proteome</keyword>
<evidence type="ECO:0000256" key="5">
    <source>
        <dbReference type="ARBA" id="ARBA00023242"/>
    </source>
</evidence>
<evidence type="ECO:0000313" key="11">
    <source>
        <dbReference type="RefSeq" id="XP_034246829.1"/>
    </source>
</evidence>
<evidence type="ECO:0000256" key="1">
    <source>
        <dbReference type="ARBA" id="ARBA00004123"/>
    </source>
</evidence>
<organism evidence="11">
    <name type="scientific">Thrips palmi</name>
    <name type="common">Melon thrips</name>
    <dbReference type="NCBI Taxonomy" id="161013"/>
    <lineage>
        <taxon>Eukaryota</taxon>
        <taxon>Metazoa</taxon>
        <taxon>Ecdysozoa</taxon>
        <taxon>Arthropoda</taxon>
        <taxon>Hexapoda</taxon>
        <taxon>Insecta</taxon>
        <taxon>Pterygota</taxon>
        <taxon>Neoptera</taxon>
        <taxon>Paraneoptera</taxon>
        <taxon>Thysanoptera</taxon>
        <taxon>Terebrantia</taxon>
        <taxon>Thripoidea</taxon>
        <taxon>Thripidae</taxon>
        <taxon>Thrips</taxon>
    </lineage>
</organism>
<evidence type="ECO:0000259" key="9">
    <source>
        <dbReference type="Pfam" id="PF09302"/>
    </source>
</evidence>
<feature type="compositionally biased region" description="Polar residues" evidence="8">
    <location>
        <begin position="223"/>
        <end position="237"/>
    </location>
</feature>
<evidence type="ECO:0000256" key="6">
    <source>
        <dbReference type="ARBA" id="ARBA00025747"/>
    </source>
</evidence>
<evidence type="ECO:0000256" key="3">
    <source>
        <dbReference type="ARBA" id="ARBA00023125"/>
    </source>
</evidence>